<accession>A0ABV5M231</accession>
<organism evidence="1 2">
    <name type="scientific">Dactylosporangium vinaceum</name>
    <dbReference type="NCBI Taxonomy" id="53362"/>
    <lineage>
        <taxon>Bacteria</taxon>
        <taxon>Bacillati</taxon>
        <taxon>Actinomycetota</taxon>
        <taxon>Actinomycetes</taxon>
        <taxon>Micromonosporales</taxon>
        <taxon>Micromonosporaceae</taxon>
        <taxon>Dactylosporangium</taxon>
    </lineage>
</organism>
<name>A0ABV5M231_9ACTN</name>
<evidence type="ECO:0000313" key="2">
    <source>
        <dbReference type="Proteomes" id="UP001589608"/>
    </source>
</evidence>
<dbReference type="RefSeq" id="WP_223103209.1">
    <property type="nucleotide sequence ID" value="NZ_CP061913.1"/>
</dbReference>
<evidence type="ECO:0000313" key="1">
    <source>
        <dbReference type="EMBL" id="MFB9442910.1"/>
    </source>
</evidence>
<dbReference type="Proteomes" id="UP001589608">
    <property type="component" value="Unassembled WGS sequence"/>
</dbReference>
<keyword evidence="2" id="KW-1185">Reference proteome</keyword>
<sequence>MCRKSLLNSAGALIQRARERLLSRTAQTAPYAHKAARSAGRRAGHVPVEVCPPRRGFVHPASPADIVRVLTFFGPAATYGLRRIELRQRPGLPGFGSPVAELRAPGLVRLFEQPTPPWVLAGGLTPASRERLERAGALIAAGPDVTRVDWPDRALRDFVLFDGLMHEIGHHTIQHAANKPRPVMRTADHERRADLYAAYTRTAWTAATA</sequence>
<gene>
    <name evidence="1" type="ORF">ACFFTR_07440</name>
</gene>
<protein>
    <submittedName>
        <fullName evidence="1">Uncharacterized protein</fullName>
    </submittedName>
</protein>
<proteinExistence type="predicted"/>
<reference evidence="1 2" key="1">
    <citation type="submission" date="2024-09" db="EMBL/GenBank/DDBJ databases">
        <authorList>
            <person name="Sun Q."/>
            <person name="Mori K."/>
        </authorList>
    </citation>
    <scope>NUCLEOTIDE SEQUENCE [LARGE SCALE GENOMIC DNA]</scope>
    <source>
        <strain evidence="1 2">JCM 3307</strain>
    </source>
</reference>
<comment type="caution">
    <text evidence="1">The sequence shown here is derived from an EMBL/GenBank/DDBJ whole genome shotgun (WGS) entry which is preliminary data.</text>
</comment>
<dbReference type="EMBL" id="JBHMCA010000018">
    <property type="protein sequence ID" value="MFB9442910.1"/>
    <property type="molecule type" value="Genomic_DNA"/>
</dbReference>